<dbReference type="Proteomes" id="UP001058974">
    <property type="component" value="Chromosome 5"/>
</dbReference>
<evidence type="ECO:0000313" key="12">
    <source>
        <dbReference type="Proteomes" id="UP001058974"/>
    </source>
</evidence>
<dbReference type="AlphaFoldDB" id="A0A9D4WX17"/>
<dbReference type="InterPro" id="IPR058922">
    <property type="entry name" value="WHD_DRP"/>
</dbReference>
<proteinExistence type="predicted"/>
<dbReference type="InterPro" id="IPR056789">
    <property type="entry name" value="LRR_R13L1-DRL21"/>
</dbReference>
<dbReference type="InterPro" id="IPR027417">
    <property type="entry name" value="P-loop_NTPase"/>
</dbReference>
<keyword evidence="12" id="KW-1185">Reference proteome</keyword>
<dbReference type="GO" id="GO:0005524">
    <property type="term" value="F:ATP binding"/>
    <property type="evidence" value="ECO:0007669"/>
    <property type="project" value="UniProtKB-KW"/>
</dbReference>
<evidence type="ECO:0000256" key="3">
    <source>
        <dbReference type="ARBA" id="ARBA00022741"/>
    </source>
</evidence>
<name>A0A9D4WX17_PEA</name>
<dbReference type="Pfam" id="PF18052">
    <property type="entry name" value="Rx_N"/>
    <property type="match status" value="1"/>
</dbReference>
<keyword evidence="1" id="KW-0433">Leucine-rich repeat</keyword>
<dbReference type="EMBL" id="JAMSHJ010000005">
    <property type="protein sequence ID" value="KAI5410683.1"/>
    <property type="molecule type" value="Genomic_DNA"/>
</dbReference>
<dbReference type="Pfam" id="PF00931">
    <property type="entry name" value="NB-ARC"/>
    <property type="match status" value="1"/>
</dbReference>
<dbReference type="PRINTS" id="PR00364">
    <property type="entry name" value="DISEASERSIST"/>
</dbReference>
<feature type="domain" description="R13L1/DRL21-like LRR repeat region" evidence="10">
    <location>
        <begin position="701"/>
        <end position="823"/>
    </location>
</feature>
<dbReference type="SUPFAM" id="SSF52540">
    <property type="entry name" value="P-loop containing nucleoside triphosphate hydrolases"/>
    <property type="match status" value="1"/>
</dbReference>
<evidence type="ECO:0000256" key="6">
    <source>
        <dbReference type="SAM" id="MobiDB-lite"/>
    </source>
</evidence>
<dbReference type="GO" id="GO:0006952">
    <property type="term" value="P:defense response"/>
    <property type="evidence" value="ECO:0007669"/>
    <property type="project" value="UniProtKB-KW"/>
</dbReference>
<dbReference type="Gramene" id="Psat05G0599400-T1">
    <property type="protein sequence ID" value="KAI5410683.1"/>
    <property type="gene ID" value="KIW84_055994"/>
</dbReference>
<dbReference type="InterPro" id="IPR002182">
    <property type="entry name" value="NB-ARC"/>
</dbReference>
<dbReference type="GO" id="GO:0051707">
    <property type="term" value="P:response to other organism"/>
    <property type="evidence" value="ECO:0007669"/>
    <property type="project" value="UniProtKB-ARBA"/>
</dbReference>
<evidence type="ECO:0000256" key="1">
    <source>
        <dbReference type="ARBA" id="ARBA00022614"/>
    </source>
</evidence>
<evidence type="ECO:0000259" key="10">
    <source>
        <dbReference type="Pfam" id="PF25019"/>
    </source>
</evidence>
<evidence type="ECO:0000313" key="11">
    <source>
        <dbReference type="EMBL" id="KAI5410683.1"/>
    </source>
</evidence>
<dbReference type="SUPFAM" id="SSF52058">
    <property type="entry name" value="L domain-like"/>
    <property type="match status" value="2"/>
</dbReference>
<keyword evidence="2" id="KW-0677">Repeat</keyword>
<keyword evidence="4" id="KW-0611">Plant defense</keyword>
<feature type="region of interest" description="Disordered" evidence="6">
    <location>
        <begin position="151"/>
        <end position="170"/>
    </location>
</feature>
<evidence type="ECO:0000259" key="8">
    <source>
        <dbReference type="Pfam" id="PF18052"/>
    </source>
</evidence>
<dbReference type="FunFam" id="1.10.10.10:FF:000322">
    <property type="entry name" value="Probable disease resistance protein At1g63360"/>
    <property type="match status" value="1"/>
</dbReference>
<dbReference type="InterPro" id="IPR032675">
    <property type="entry name" value="LRR_dom_sf"/>
</dbReference>
<sequence>MAATLVGGAFLSAAVQTLVEKLASKDFIDYITNTKLNISLFRQLQTILLTLQAVLDDAEDKQINNVAVKQWLDDLKVTVFDAEDLLNQITYHSLRSRIENTQASNKTHQVWNFLSSPFRNIYGEINSEMKIMCEKVQLFAQHKDILGLQTQTSRVSHRTPSSSRNNESFMVGRNDEKDGLISTLISDSDTSRHTNLGVVAILGMGGVGKTTLAQVVYNDIKVEQHFDLKAWICVSEDFNVVRITKSLLECVVRNTTSVNSNVWESDNLDILQVELMKHLMDKRFLFVLDDIWNDSYIDWDDLMTPLSNRGAGSMVIITTREQKVAEVAHTFPIQKLEPLSDEDCWSLLSKHAFGNEDHVRDKYQNLEEIGRKIARKCGGLPIAAKTLGGLMRSKVVEKEWTSILNSDIWNLRNDAILPALHLSYRYLPSHLKRCFAYCSIFPKDYPLDRKKLVLLWMAEGFFDYFQGEKAAEEVGDDCFAELLSRSLIQQINDDARGEKFVMHDLVNDLASFISGESCGRLECGYISKNVRHLSYNQEEYDIFIKFENFYNFKCLRSFLPIYFLPNYLWRAQNYLSLKVVHDLIPTLKRLRMLSLSTYRNITKLPDSIGNLVQLRYLDLSFTRIKSLPHTTCNLYNLQTLLLFGCCDLTELPPNMGNLINLRHLDISGTDIKELPTEIGGLENLQTLTVFVVGKGQVGLGMKELKKFPHLQGKLTIKNLHNVIDAKDAHYANLKNKERIEELELLWGKHSEDSLNVKAVLDMLQPPTNLKSLKIDLYGGTSFPSWLGDSSFSNMVSLCISNCEYCVTLPPLGQLPSLKDLEICGTKMLETIGPEFYCIQPRECSDSSFQPFPSLECLKIHDMPNLKVWLPFEGSNFAFPRLRTLRLYDCHELRRHLPNQLSSIEEIEIKGCAHLLKIPPTLHWLSSIKHVRINCFYGVFALPKMILSSTCLQRLELYAIQSPLAFPINGLPTSLRSLDIVRCKRLAFMPAETWSNYTSLESLWLRSSCDALKSFTLNGFPALQRLNITDCANLDSICISESPSHRPSSLRSLTIICHDSIESLKVNLRMDTLTALEELSLQCANLSFCELVCLPPKLQSIKIRSQRTTPPETEWGLQGLASLSSFSIGGCDDIVNTLLKKSLLPKSIVSLFITYLYEMKSFEGNGLQRLSSLENLHFRNCQQLESFPENCLPLSLKSLQLWSCERLETLPEESFPGSLKRLVIWRCPVLQERYKRQEHWSKIAHIPVIEIEAQVTI</sequence>
<keyword evidence="3" id="KW-0547">Nucleotide-binding</keyword>
<dbReference type="InterPro" id="IPR003591">
    <property type="entry name" value="Leu-rich_rpt_typical-subtyp"/>
</dbReference>
<accession>A0A9D4WX17</accession>
<dbReference type="Gene3D" id="3.40.50.300">
    <property type="entry name" value="P-loop containing nucleotide triphosphate hydrolases"/>
    <property type="match status" value="1"/>
</dbReference>
<dbReference type="Pfam" id="PF25019">
    <property type="entry name" value="LRR_R13L1-DRL21"/>
    <property type="match status" value="1"/>
</dbReference>
<dbReference type="Pfam" id="PF23559">
    <property type="entry name" value="WHD_DRP"/>
    <property type="match status" value="1"/>
</dbReference>
<dbReference type="GO" id="GO:0043531">
    <property type="term" value="F:ADP binding"/>
    <property type="evidence" value="ECO:0007669"/>
    <property type="project" value="InterPro"/>
</dbReference>
<dbReference type="FunFam" id="3.40.50.300:FF:001091">
    <property type="entry name" value="Probable disease resistance protein At1g61300"/>
    <property type="match status" value="1"/>
</dbReference>
<dbReference type="Gene3D" id="1.20.5.4130">
    <property type="match status" value="1"/>
</dbReference>
<dbReference type="Gene3D" id="1.10.8.430">
    <property type="entry name" value="Helical domain of apoptotic protease-activating factors"/>
    <property type="match status" value="1"/>
</dbReference>
<dbReference type="Gene3D" id="3.80.10.10">
    <property type="entry name" value="Ribonuclease Inhibitor"/>
    <property type="match status" value="3"/>
</dbReference>
<keyword evidence="5" id="KW-0067">ATP-binding</keyword>
<reference evidence="11 12" key="1">
    <citation type="journal article" date="2022" name="Nat. Genet.">
        <title>Improved pea reference genome and pan-genome highlight genomic features and evolutionary characteristics.</title>
        <authorList>
            <person name="Yang T."/>
            <person name="Liu R."/>
            <person name="Luo Y."/>
            <person name="Hu S."/>
            <person name="Wang D."/>
            <person name="Wang C."/>
            <person name="Pandey M.K."/>
            <person name="Ge S."/>
            <person name="Xu Q."/>
            <person name="Li N."/>
            <person name="Li G."/>
            <person name="Huang Y."/>
            <person name="Saxena R.K."/>
            <person name="Ji Y."/>
            <person name="Li M."/>
            <person name="Yan X."/>
            <person name="He Y."/>
            <person name="Liu Y."/>
            <person name="Wang X."/>
            <person name="Xiang C."/>
            <person name="Varshney R.K."/>
            <person name="Ding H."/>
            <person name="Gao S."/>
            <person name="Zong X."/>
        </authorList>
    </citation>
    <scope>NUCLEOTIDE SEQUENCE [LARGE SCALE GENOMIC DNA]</scope>
    <source>
        <strain evidence="11 12">cv. Zhongwan 6</strain>
    </source>
</reference>
<feature type="domain" description="NB-ARC" evidence="7">
    <location>
        <begin position="192"/>
        <end position="357"/>
    </location>
</feature>
<feature type="domain" description="Disease resistance N-terminal" evidence="8">
    <location>
        <begin position="11"/>
        <end position="102"/>
    </location>
</feature>
<evidence type="ECO:0000256" key="5">
    <source>
        <dbReference type="ARBA" id="ARBA00022840"/>
    </source>
</evidence>
<dbReference type="InterPro" id="IPR041118">
    <property type="entry name" value="Rx_N"/>
</dbReference>
<feature type="domain" description="Disease resistance protein winged helix" evidence="9">
    <location>
        <begin position="440"/>
        <end position="510"/>
    </location>
</feature>
<dbReference type="PANTHER" id="PTHR36766">
    <property type="entry name" value="PLANT BROAD-SPECTRUM MILDEW RESISTANCE PROTEIN RPW8"/>
    <property type="match status" value="1"/>
</dbReference>
<evidence type="ECO:0000256" key="4">
    <source>
        <dbReference type="ARBA" id="ARBA00022821"/>
    </source>
</evidence>
<evidence type="ECO:0000259" key="9">
    <source>
        <dbReference type="Pfam" id="PF23559"/>
    </source>
</evidence>
<feature type="compositionally biased region" description="Polar residues" evidence="6">
    <location>
        <begin position="151"/>
        <end position="168"/>
    </location>
</feature>
<protein>
    <submittedName>
        <fullName evidence="11">Uncharacterized protein</fullName>
    </submittedName>
</protein>
<evidence type="ECO:0000256" key="2">
    <source>
        <dbReference type="ARBA" id="ARBA00022737"/>
    </source>
</evidence>
<comment type="caution">
    <text evidence="11">The sequence shown here is derived from an EMBL/GenBank/DDBJ whole genome shotgun (WGS) entry which is preliminary data.</text>
</comment>
<dbReference type="InterPro" id="IPR042197">
    <property type="entry name" value="Apaf_helical"/>
</dbReference>
<evidence type="ECO:0000259" key="7">
    <source>
        <dbReference type="Pfam" id="PF00931"/>
    </source>
</evidence>
<dbReference type="InterPro" id="IPR036388">
    <property type="entry name" value="WH-like_DNA-bd_sf"/>
</dbReference>
<dbReference type="PANTHER" id="PTHR36766:SF51">
    <property type="entry name" value="DISEASE RESISTANCE RPP13-LIKE PROTEIN 1"/>
    <property type="match status" value="1"/>
</dbReference>
<gene>
    <name evidence="11" type="ORF">KIW84_055994</name>
</gene>
<dbReference type="Gene3D" id="1.10.10.10">
    <property type="entry name" value="Winged helix-like DNA-binding domain superfamily/Winged helix DNA-binding domain"/>
    <property type="match status" value="1"/>
</dbReference>
<organism evidence="11 12">
    <name type="scientific">Pisum sativum</name>
    <name type="common">Garden pea</name>
    <name type="synonym">Lathyrus oleraceus</name>
    <dbReference type="NCBI Taxonomy" id="3888"/>
    <lineage>
        <taxon>Eukaryota</taxon>
        <taxon>Viridiplantae</taxon>
        <taxon>Streptophyta</taxon>
        <taxon>Embryophyta</taxon>
        <taxon>Tracheophyta</taxon>
        <taxon>Spermatophyta</taxon>
        <taxon>Magnoliopsida</taxon>
        <taxon>eudicotyledons</taxon>
        <taxon>Gunneridae</taxon>
        <taxon>Pentapetalae</taxon>
        <taxon>rosids</taxon>
        <taxon>fabids</taxon>
        <taxon>Fabales</taxon>
        <taxon>Fabaceae</taxon>
        <taxon>Papilionoideae</taxon>
        <taxon>50 kb inversion clade</taxon>
        <taxon>NPAAA clade</taxon>
        <taxon>Hologalegina</taxon>
        <taxon>IRL clade</taxon>
        <taxon>Fabeae</taxon>
        <taxon>Lathyrus</taxon>
    </lineage>
</organism>
<dbReference type="SMART" id="SM00369">
    <property type="entry name" value="LRR_TYP"/>
    <property type="match status" value="2"/>
</dbReference>